<dbReference type="EMBL" id="JANEYG010000384">
    <property type="protein sequence ID" value="KAJ8909942.1"/>
    <property type="molecule type" value="Genomic_DNA"/>
</dbReference>
<dbReference type="InterPro" id="IPR001005">
    <property type="entry name" value="SANT/Myb"/>
</dbReference>
<keyword evidence="8" id="KW-1185">Reference proteome</keyword>
<evidence type="ECO:0000256" key="2">
    <source>
        <dbReference type="ARBA" id="ARBA00016807"/>
    </source>
</evidence>
<dbReference type="Pfam" id="PF13873">
    <property type="entry name" value="Myb_DNA-bind_5"/>
    <property type="match status" value="1"/>
</dbReference>
<gene>
    <name evidence="7" type="ORF">NQ315_004008</name>
</gene>
<name>A0AAV8V751_9CUCU</name>
<dbReference type="SMART" id="SM00717">
    <property type="entry name" value="SANT"/>
    <property type="match status" value="1"/>
</dbReference>
<dbReference type="Proteomes" id="UP001159042">
    <property type="component" value="Unassembled WGS sequence"/>
</dbReference>
<evidence type="ECO:0000259" key="6">
    <source>
        <dbReference type="SMART" id="SM00717"/>
    </source>
</evidence>
<accession>A0AAV8V751</accession>
<protein>
    <recommendedName>
        <fullName evidence="2">Regulatory protein zeste</fullName>
    </recommendedName>
</protein>
<comment type="function">
    <text evidence="5">Involved in transvection phenomena (= synapsis-dependent gene expression), where the synaptic pairing of chromosomes carrying genes with which zeste interacts influences the expression of these genes. Zeste binds to DNA and stimulates transcription from a nearby promoter.</text>
</comment>
<evidence type="ECO:0000256" key="5">
    <source>
        <dbReference type="ARBA" id="ARBA00025466"/>
    </source>
</evidence>
<proteinExistence type="predicted"/>
<feature type="domain" description="Myb-like" evidence="6">
    <location>
        <begin position="6"/>
        <end position="76"/>
    </location>
</feature>
<sequence length="172" mass="19576">MDKKARCQNFTKDEIDVLVDLVQEFKHVVECKKTDTVTSSAKDAEWRNIEIKFNAACATGRSAKMLRNKWDSLKKTAKKEYAKYKQNFYRTGGGPAVDMKIISEIIKKILDIIGVGATGTHCKFDCDYGTIAILTSLVDKNSIVKVSTLCLHKTNKMELKHCLQYLSKKRKY</sequence>
<comment type="subunit">
    <text evidence="1">Self-associates forming complexes of several hundred monomers.</text>
</comment>
<evidence type="ECO:0000256" key="1">
    <source>
        <dbReference type="ARBA" id="ARBA00011764"/>
    </source>
</evidence>
<evidence type="ECO:0000313" key="7">
    <source>
        <dbReference type="EMBL" id="KAJ8909942.1"/>
    </source>
</evidence>
<organism evidence="7 8">
    <name type="scientific">Exocentrus adspersus</name>
    <dbReference type="NCBI Taxonomy" id="1586481"/>
    <lineage>
        <taxon>Eukaryota</taxon>
        <taxon>Metazoa</taxon>
        <taxon>Ecdysozoa</taxon>
        <taxon>Arthropoda</taxon>
        <taxon>Hexapoda</taxon>
        <taxon>Insecta</taxon>
        <taxon>Pterygota</taxon>
        <taxon>Neoptera</taxon>
        <taxon>Endopterygota</taxon>
        <taxon>Coleoptera</taxon>
        <taxon>Polyphaga</taxon>
        <taxon>Cucujiformia</taxon>
        <taxon>Chrysomeloidea</taxon>
        <taxon>Cerambycidae</taxon>
        <taxon>Lamiinae</taxon>
        <taxon>Acanthocinini</taxon>
        <taxon>Exocentrus</taxon>
    </lineage>
</organism>
<reference evidence="7 8" key="1">
    <citation type="journal article" date="2023" name="Insect Mol. Biol.">
        <title>Genome sequencing provides insights into the evolution of gene families encoding plant cell wall-degrading enzymes in longhorned beetles.</title>
        <authorList>
            <person name="Shin N.R."/>
            <person name="Okamura Y."/>
            <person name="Kirsch R."/>
            <person name="Pauchet Y."/>
        </authorList>
    </citation>
    <scope>NUCLEOTIDE SEQUENCE [LARGE SCALE GENOMIC DNA]</scope>
    <source>
        <strain evidence="7">EAD_L_NR</strain>
    </source>
</reference>
<dbReference type="Gene3D" id="1.10.10.60">
    <property type="entry name" value="Homeodomain-like"/>
    <property type="match status" value="1"/>
</dbReference>
<evidence type="ECO:0000313" key="8">
    <source>
        <dbReference type="Proteomes" id="UP001159042"/>
    </source>
</evidence>
<keyword evidence="3" id="KW-0805">Transcription regulation</keyword>
<evidence type="ECO:0000256" key="4">
    <source>
        <dbReference type="ARBA" id="ARBA00023163"/>
    </source>
</evidence>
<keyword evidence="4" id="KW-0804">Transcription</keyword>
<dbReference type="AlphaFoldDB" id="A0AAV8V751"/>
<dbReference type="PANTHER" id="PTHR21411:SF0">
    <property type="entry name" value="REGULATORY PROTEIN ZESTE"/>
    <property type="match status" value="1"/>
</dbReference>
<dbReference type="InterPro" id="IPR028002">
    <property type="entry name" value="Myb_DNA-bind_5"/>
</dbReference>
<comment type="caution">
    <text evidence="7">The sequence shown here is derived from an EMBL/GenBank/DDBJ whole genome shotgun (WGS) entry which is preliminary data.</text>
</comment>
<evidence type="ECO:0000256" key="3">
    <source>
        <dbReference type="ARBA" id="ARBA00023015"/>
    </source>
</evidence>
<dbReference type="PANTHER" id="PTHR21411">
    <property type="entry name" value="APONTIC"/>
    <property type="match status" value="1"/>
</dbReference>